<dbReference type="SMART" id="SM00449">
    <property type="entry name" value="SPRY"/>
    <property type="match status" value="1"/>
</dbReference>
<gene>
    <name evidence="15" type="ORF">E3Q01_02548</name>
    <name evidence="14" type="ORF">E3Q02_03116</name>
</gene>
<dbReference type="GO" id="GO:0030552">
    <property type="term" value="F:cAMP binding"/>
    <property type="evidence" value="ECO:0007669"/>
    <property type="project" value="UniProtKB-KW"/>
</dbReference>
<feature type="compositionally biased region" description="Basic and acidic residues" evidence="11">
    <location>
        <begin position="793"/>
        <end position="805"/>
    </location>
</feature>
<dbReference type="PROSITE" id="PS50188">
    <property type="entry name" value="B302_SPRY"/>
    <property type="match status" value="1"/>
</dbReference>
<dbReference type="EMBL" id="SPRW01000038">
    <property type="protein sequence ID" value="TIC63234.1"/>
    <property type="molecule type" value="Genomic_DNA"/>
</dbReference>
<dbReference type="InterPro" id="IPR037353">
    <property type="entry name" value="ASH2"/>
</dbReference>
<evidence type="ECO:0000256" key="9">
    <source>
        <dbReference type="ARBA" id="ARBA00023242"/>
    </source>
</evidence>
<keyword evidence="6" id="KW-0677">Repeat</keyword>
<comment type="caution">
    <text evidence="15">The sequence shown here is derived from an EMBL/GenBank/DDBJ whole genome shotgun (WGS) entry which is preliminary data.</text>
</comment>
<evidence type="ECO:0000313" key="15">
    <source>
        <dbReference type="EMBL" id="TIC64723.1"/>
    </source>
</evidence>
<feature type="domain" description="Cyclic nucleotide-binding" evidence="12">
    <location>
        <begin position="338"/>
        <end position="402"/>
    </location>
</feature>
<comment type="similarity">
    <text evidence="10">Belongs to the cclA family.</text>
</comment>
<dbReference type="PANTHER" id="PTHR10598:SF0">
    <property type="entry name" value="SET1_ASH2 HISTONE METHYLTRANSFERASE COMPLEX SUBUNIT ASH2"/>
    <property type="match status" value="1"/>
</dbReference>
<dbReference type="PANTHER" id="PTHR10598">
    <property type="entry name" value="SET1/ASH2 HISTONE METHYLTRANSFERASE COMPLEX SUBUNIT ASH2"/>
    <property type="match status" value="1"/>
</dbReference>
<organism evidence="15 17">
    <name type="scientific">Wallemia mellicola</name>
    <dbReference type="NCBI Taxonomy" id="1708541"/>
    <lineage>
        <taxon>Eukaryota</taxon>
        <taxon>Fungi</taxon>
        <taxon>Dikarya</taxon>
        <taxon>Basidiomycota</taxon>
        <taxon>Wallemiomycotina</taxon>
        <taxon>Wallemiomycetes</taxon>
        <taxon>Wallemiales</taxon>
        <taxon>Wallemiaceae</taxon>
        <taxon>Wallemia</taxon>
    </lineage>
</organism>
<dbReference type="GO" id="GO:0033554">
    <property type="term" value="P:cellular response to stress"/>
    <property type="evidence" value="ECO:0007669"/>
    <property type="project" value="UniProtKB-ARBA"/>
</dbReference>
<dbReference type="Proteomes" id="UP000309601">
    <property type="component" value="Unassembled WGS sequence"/>
</dbReference>
<evidence type="ECO:0000256" key="8">
    <source>
        <dbReference type="ARBA" id="ARBA00023149"/>
    </source>
</evidence>
<feature type="compositionally biased region" description="Basic residues" evidence="11">
    <location>
        <begin position="86"/>
        <end position="95"/>
    </location>
</feature>
<evidence type="ECO:0000256" key="2">
    <source>
        <dbReference type="ARBA" id="ARBA00005753"/>
    </source>
</evidence>
<evidence type="ECO:0000256" key="7">
    <source>
        <dbReference type="ARBA" id="ARBA00022741"/>
    </source>
</evidence>
<evidence type="ECO:0000256" key="3">
    <source>
        <dbReference type="ARBA" id="ARBA00020355"/>
    </source>
</evidence>
<keyword evidence="9" id="KW-0539">Nucleus</keyword>
<evidence type="ECO:0000256" key="6">
    <source>
        <dbReference type="ARBA" id="ARBA00022737"/>
    </source>
</evidence>
<evidence type="ECO:0000256" key="10">
    <source>
        <dbReference type="ARBA" id="ARBA00038149"/>
    </source>
</evidence>
<dbReference type="Pfam" id="PF00622">
    <property type="entry name" value="SPRY"/>
    <property type="match status" value="1"/>
</dbReference>
<protein>
    <recommendedName>
        <fullName evidence="3">cAMP-dependent protein kinase regulatory subunit</fullName>
    </recommendedName>
</protein>
<dbReference type="InterPro" id="IPR001870">
    <property type="entry name" value="B30.2/SPRY"/>
</dbReference>
<dbReference type="InterPro" id="IPR013320">
    <property type="entry name" value="ConA-like_dom_sf"/>
</dbReference>
<dbReference type="InterPro" id="IPR003877">
    <property type="entry name" value="SPRY_dom"/>
</dbReference>
<name>A0A4T0LZE6_9BASI</name>
<dbReference type="Pfam" id="PF00027">
    <property type="entry name" value="cNMP_binding"/>
    <property type="match status" value="2"/>
</dbReference>
<dbReference type="Gene3D" id="2.60.120.10">
    <property type="entry name" value="Jelly Rolls"/>
    <property type="match status" value="2"/>
</dbReference>
<feature type="region of interest" description="Disordered" evidence="11">
    <location>
        <begin position="77"/>
        <end position="99"/>
    </location>
</feature>
<keyword evidence="4" id="KW-0597">Phosphoprotein</keyword>
<dbReference type="SUPFAM" id="SSF51206">
    <property type="entry name" value="cAMP-binding domain-like"/>
    <property type="match status" value="2"/>
</dbReference>
<dbReference type="AlphaFoldDB" id="A0A4T0LZE6"/>
<evidence type="ECO:0000313" key="14">
    <source>
        <dbReference type="EMBL" id="TIC63234.1"/>
    </source>
</evidence>
<dbReference type="PROSITE" id="PS50042">
    <property type="entry name" value="CNMP_BINDING_3"/>
    <property type="match status" value="2"/>
</dbReference>
<dbReference type="InterPro" id="IPR043136">
    <property type="entry name" value="B30.2/SPRY_sf"/>
</dbReference>
<feature type="domain" description="B30.2/SPRY" evidence="13">
    <location>
        <begin position="426"/>
        <end position="616"/>
    </location>
</feature>
<dbReference type="Gene3D" id="2.60.120.920">
    <property type="match status" value="1"/>
</dbReference>
<dbReference type="PROSITE" id="PS00889">
    <property type="entry name" value="CNMP_BINDING_2"/>
    <property type="match status" value="1"/>
</dbReference>
<dbReference type="GO" id="GO:0000976">
    <property type="term" value="F:transcription cis-regulatory region binding"/>
    <property type="evidence" value="ECO:0007669"/>
    <property type="project" value="TreeGrafter"/>
</dbReference>
<reference evidence="16 17" key="1">
    <citation type="submission" date="2019-03" db="EMBL/GenBank/DDBJ databases">
        <title>Sequencing 25 genomes of Wallemia mellicola.</title>
        <authorList>
            <person name="Gostincar C."/>
        </authorList>
    </citation>
    <scope>NUCLEOTIDE SEQUENCE [LARGE SCALE GENOMIC DNA]</scope>
    <source>
        <strain evidence="14 16">EXF-1274</strain>
        <strain evidence="15 17">EXF-757</strain>
    </source>
</reference>
<keyword evidence="7" id="KW-0547">Nucleotide-binding</keyword>
<dbReference type="PRINTS" id="PR00103">
    <property type="entry name" value="CAMPKINASE"/>
</dbReference>
<dbReference type="FunFam" id="2.60.120.10:FF:000039">
    <property type="entry name" value="cAMP-dependent protein kinase regulatory subunit"/>
    <property type="match status" value="1"/>
</dbReference>
<dbReference type="InterPro" id="IPR000595">
    <property type="entry name" value="cNMP-bd_dom"/>
</dbReference>
<dbReference type="InterPro" id="IPR018488">
    <property type="entry name" value="cNMP-bd_CS"/>
</dbReference>
<feature type="domain" description="Cyclic nucleotide-binding" evidence="12">
    <location>
        <begin position="197"/>
        <end position="335"/>
    </location>
</feature>
<dbReference type="SUPFAM" id="SSF49899">
    <property type="entry name" value="Concanavalin A-like lectins/glucanases"/>
    <property type="match status" value="1"/>
</dbReference>
<dbReference type="GO" id="GO:0048188">
    <property type="term" value="C:Set1C/COMPASS complex"/>
    <property type="evidence" value="ECO:0007669"/>
    <property type="project" value="InterPro"/>
</dbReference>
<dbReference type="PROSITE" id="PS00888">
    <property type="entry name" value="CNMP_BINDING_1"/>
    <property type="match status" value="2"/>
</dbReference>
<dbReference type="CDD" id="cd12872">
    <property type="entry name" value="SPRY_Ash2"/>
    <property type="match status" value="1"/>
</dbReference>
<dbReference type="InterPro" id="IPR014710">
    <property type="entry name" value="RmlC-like_jellyroll"/>
</dbReference>
<dbReference type="SMART" id="SM00100">
    <property type="entry name" value="cNMP"/>
    <property type="match status" value="2"/>
</dbReference>
<sequence length="816" mass="92600">MDKYFEADYDPATDINLPDNATDQDFDSWNVMLDNVRERNKLKQQREAELWEEEKRKERERENIKLGREKAKIAKLLGPDAEKEYQKRKKEAKRARKEETKEMIKSQVISSIDNENSSNLFQNAQPFGVAPGDESHHEEEGDGLGDLHHLQAAVNINRRTSVSAESIKPNKVTTKTIIPKSDQQKAFLQESLKKNFLFKNLQTEQYDDVLNAMNKIKVTKGKWVIEEGDDGDYFYVVDSGEFSAYIRVPATSNDFDNDVTPPASCPKEFKLKNVLDYTKGGSFGELALMYNAPRAASILAKSDSELWSVDRLTFRSILLNHTYNKRNLYDNFLSEVDLLKSLHPSERSKIADALESRSYSPNEVVISQGDTGDAFYFVEQGEADIIKNGEKVGSYKKGDYFAGQNEGFYTTEILPMFRLGFRYYACESYQHKPSAFKTIPFRQNQVQFSMQDRSPHVELSLDHRTIISNSGYRSARTSEPIRSGTYYYEVKIDKGGGVDEAHVRVGVSRREAESGAPVGYDGYSYGWRDINGHKVHLSRSQKYSDGFTTGDVVGVLVHLPINQPRKVSINKTRIPIKYKELLWFELSEYPHTKEMDLLMDYGHEDEIPIDKGRLGKKSAKGIKIPRIPGSFIEFFKNGEPVASEPAYTDLLDYLPKKKQPEGAKASKKQDLKKDLDYDDGTCGYYPMVSLYKGGQATLNPGPEFAYPPNTKHAYKPLSDRFGEFWEEMRLLDDEACAELPDVADVLIPQSIAELSGTDQQFYGTGSVDGATPTAPKPDVSSQPPEVPMQDVQMQEKQEELPDHSHQFIPNVDILNE</sequence>
<evidence type="ECO:0000256" key="11">
    <source>
        <dbReference type="SAM" id="MobiDB-lite"/>
    </source>
</evidence>
<dbReference type="InterPro" id="IPR018490">
    <property type="entry name" value="cNMP-bd_dom_sf"/>
</dbReference>
<evidence type="ECO:0000256" key="5">
    <source>
        <dbReference type="ARBA" id="ARBA00022566"/>
    </source>
</evidence>
<accession>A0A4T0LZE6</accession>
<evidence type="ECO:0000313" key="16">
    <source>
        <dbReference type="Proteomes" id="UP000309601"/>
    </source>
</evidence>
<evidence type="ECO:0000256" key="4">
    <source>
        <dbReference type="ARBA" id="ARBA00022553"/>
    </source>
</evidence>
<dbReference type="CDD" id="cd00038">
    <property type="entry name" value="CAP_ED"/>
    <property type="match status" value="2"/>
</dbReference>
<feature type="region of interest" description="Disordered" evidence="11">
    <location>
        <begin position="762"/>
        <end position="816"/>
    </location>
</feature>
<evidence type="ECO:0000259" key="12">
    <source>
        <dbReference type="PROSITE" id="PS50042"/>
    </source>
</evidence>
<evidence type="ECO:0000313" key="17">
    <source>
        <dbReference type="Proteomes" id="UP000310708"/>
    </source>
</evidence>
<evidence type="ECO:0000256" key="1">
    <source>
        <dbReference type="ARBA" id="ARBA00004123"/>
    </source>
</evidence>
<dbReference type="EMBL" id="SPRX01000030">
    <property type="protein sequence ID" value="TIC64723.1"/>
    <property type="molecule type" value="Genomic_DNA"/>
</dbReference>
<comment type="subcellular location">
    <subcellularLocation>
        <location evidence="1">Nucleus</location>
    </subcellularLocation>
</comment>
<comment type="similarity">
    <text evidence="2">Belongs to the cAMP-dependent kinase regulatory chain family.</text>
</comment>
<keyword evidence="8" id="KW-0114">cAMP</keyword>
<keyword evidence="5" id="KW-0116">cAMP-binding</keyword>
<evidence type="ECO:0000259" key="13">
    <source>
        <dbReference type="PROSITE" id="PS50188"/>
    </source>
</evidence>
<proteinExistence type="inferred from homology"/>
<dbReference type="Proteomes" id="UP000310708">
    <property type="component" value="Unassembled WGS sequence"/>
</dbReference>